<dbReference type="AlphaFoldDB" id="A0A0D3FHS9"/>
<protein>
    <submittedName>
        <fullName evidence="1">Uncharacterized protein</fullName>
    </submittedName>
</protein>
<sequence>MKITLREATEKPLPPSVGTQRSLDWAYARQTSLRALVINSCCNAAAASVRMQLTQVDAGAACLGAS</sequence>
<organism evidence="1">
    <name type="scientific">Oryza barthii</name>
    <dbReference type="NCBI Taxonomy" id="65489"/>
    <lineage>
        <taxon>Eukaryota</taxon>
        <taxon>Viridiplantae</taxon>
        <taxon>Streptophyta</taxon>
        <taxon>Embryophyta</taxon>
        <taxon>Tracheophyta</taxon>
        <taxon>Spermatophyta</taxon>
        <taxon>Magnoliopsida</taxon>
        <taxon>Liliopsida</taxon>
        <taxon>Poales</taxon>
        <taxon>Poaceae</taxon>
        <taxon>BOP clade</taxon>
        <taxon>Oryzoideae</taxon>
        <taxon>Oryzeae</taxon>
        <taxon>Oryzinae</taxon>
        <taxon>Oryza</taxon>
    </lineage>
</organism>
<dbReference type="Proteomes" id="UP000026960">
    <property type="component" value="Chromosome 3"/>
</dbReference>
<keyword evidence="2" id="KW-1185">Reference proteome</keyword>
<proteinExistence type="predicted"/>
<reference evidence="1" key="2">
    <citation type="submission" date="2015-03" db="UniProtKB">
        <authorList>
            <consortium name="EnsemblPlants"/>
        </authorList>
    </citation>
    <scope>IDENTIFICATION</scope>
</reference>
<dbReference type="EnsemblPlants" id="OBART03G15240.1">
    <property type="protein sequence ID" value="OBART03G15240.1"/>
    <property type="gene ID" value="OBART03G15240"/>
</dbReference>
<name>A0A0D3FHS9_9ORYZ</name>
<reference evidence="1" key="1">
    <citation type="journal article" date="2009" name="Rice">
        <title>De Novo Next Generation Sequencing of Plant Genomes.</title>
        <authorList>
            <person name="Rounsley S."/>
            <person name="Marri P.R."/>
            <person name="Yu Y."/>
            <person name="He R."/>
            <person name="Sisneros N."/>
            <person name="Goicoechea J.L."/>
            <person name="Lee S.J."/>
            <person name="Angelova A."/>
            <person name="Kudrna D."/>
            <person name="Luo M."/>
            <person name="Affourtit J."/>
            <person name="Desany B."/>
            <person name="Knight J."/>
            <person name="Niazi F."/>
            <person name="Egholm M."/>
            <person name="Wing R.A."/>
        </authorList>
    </citation>
    <scope>NUCLEOTIDE SEQUENCE [LARGE SCALE GENOMIC DNA]</scope>
    <source>
        <strain evidence="1">cv. IRGC 105608</strain>
    </source>
</reference>
<dbReference type="Gramene" id="OBART03G15240.1">
    <property type="protein sequence ID" value="OBART03G15240.1"/>
    <property type="gene ID" value="OBART03G15240"/>
</dbReference>
<evidence type="ECO:0000313" key="2">
    <source>
        <dbReference type="Proteomes" id="UP000026960"/>
    </source>
</evidence>
<accession>A0A0D3FHS9</accession>
<evidence type="ECO:0000313" key="1">
    <source>
        <dbReference type="EnsemblPlants" id="OBART03G15240.1"/>
    </source>
</evidence>
<dbReference type="HOGENOM" id="CLU_2835176_0_0_1"/>